<dbReference type="AlphaFoldDB" id="A0A4C1ZZ72"/>
<evidence type="ECO:0000313" key="3">
    <source>
        <dbReference type="Proteomes" id="UP000299102"/>
    </source>
</evidence>
<evidence type="ECO:0008006" key="4">
    <source>
        <dbReference type="Google" id="ProtNLM"/>
    </source>
</evidence>
<reference evidence="2 3" key="1">
    <citation type="journal article" date="2019" name="Commun. Biol.">
        <title>The bagworm genome reveals a unique fibroin gene that provides high tensile strength.</title>
        <authorList>
            <person name="Kono N."/>
            <person name="Nakamura H."/>
            <person name="Ohtoshi R."/>
            <person name="Tomita M."/>
            <person name="Numata K."/>
            <person name="Arakawa K."/>
        </authorList>
    </citation>
    <scope>NUCLEOTIDE SEQUENCE [LARGE SCALE GENOMIC DNA]</scope>
</reference>
<dbReference type="EMBL" id="BGZK01002462">
    <property type="protein sequence ID" value="GBP94101.1"/>
    <property type="molecule type" value="Genomic_DNA"/>
</dbReference>
<accession>A0A4C1ZZ72</accession>
<gene>
    <name evidence="2" type="ORF">EVAR_67053_1</name>
</gene>
<dbReference type="OrthoDB" id="1684416at2759"/>
<dbReference type="Proteomes" id="UP000299102">
    <property type="component" value="Unassembled WGS sequence"/>
</dbReference>
<feature type="coiled-coil region" evidence="1">
    <location>
        <begin position="47"/>
        <end position="74"/>
    </location>
</feature>
<evidence type="ECO:0000313" key="2">
    <source>
        <dbReference type="EMBL" id="GBP94101.1"/>
    </source>
</evidence>
<dbReference type="STRING" id="151549.A0A4C1ZZ72"/>
<name>A0A4C1ZZ72_EUMVA</name>
<evidence type="ECO:0000256" key="1">
    <source>
        <dbReference type="SAM" id="Coils"/>
    </source>
</evidence>
<protein>
    <recommendedName>
        <fullName evidence="4">TPX2 C-terminal domain-containing protein</fullName>
    </recommendedName>
</protein>
<proteinExistence type="predicted"/>
<keyword evidence="3" id="KW-1185">Reference proteome</keyword>
<organism evidence="2 3">
    <name type="scientific">Eumeta variegata</name>
    <name type="common">Bagworm moth</name>
    <name type="synonym">Eumeta japonica</name>
    <dbReference type="NCBI Taxonomy" id="151549"/>
    <lineage>
        <taxon>Eukaryota</taxon>
        <taxon>Metazoa</taxon>
        <taxon>Ecdysozoa</taxon>
        <taxon>Arthropoda</taxon>
        <taxon>Hexapoda</taxon>
        <taxon>Insecta</taxon>
        <taxon>Pterygota</taxon>
        <taxon>Neoptera</taxon>
        <taxon>Endopterygota</taxon>
        <taxon>Lepidoptera</taxon>
        <taxon>Glossata</taxon>
        <taxon>Ditrysia</taxon>
        <taxon>Tineoidea</taxon>
        <taxon>Psychidae</taxon>
        <taxon>Oiketicinae</taxon>
        <taxon>Eumeta</taxon>
    </lineage>
</organism>
<sequence length="102" mass="12006">MLRAQDTCNKTTNNLAGEWSTKKHKIVTSKGAVLKNLPPPPHAYLVKDIYRRKREEAERRRVEEERKMREFHSRPAPSFNNYATLQKRKPVHAITCPLLHKF</sequence>
<comment type="caution">
    <text evidence="2">The sequence shown here is derived from an EMBL/GenBank/DDBJ whole genome shotgun (WGS) entry which is preliminary data.</text>
</comment>
<keyword evidence="1" id="KW-0175">Coiled coil</keyword>